<comment type="caution">
    <text evidence="2">The sequence shown here is derived from an EMBL/GenBank/DDBJ whole genome shotgun (WGS) entry which is preliminary data.</text>
</comment>
<dbReference type="Proteomes" id="UP000037737">
    <property type="component" value="Unassembled WGS sequence"/>
</dbReference>
<dbReference type="EMBL" id="LAVO01000001">
    <property type="protein sequence ID" value="KOS12046.1"/>
    <property type="molecule type" value="Genomic_DNA"/>
</dbReference>
<evidence type="ECO:0000313" key="3">
    <source>
        <dbReference type="Proteomes" id="UP000037737"/>
    </source>
</evidence>
<gene>
    <name evidence="2" type="ORF">XI38_01100</name>
</gene>
<feature type="region of interest" description="Disordered" evidence="1">
    <location>
        <begin position="1"/>
        <end position="25"/>
    </location>
</feature>
<organism evidence="2 3">
    <name type="scientific">Microbacterium aurantiacum</name>
    <dbReference type="NCBI Taxonomy" id="162393"/>
    <lineage>
        <taxon>Bacteria</taxon>
        <taxon>Bacillati</taxon>
        <taxon>Actinomycetota</taxon>
        <taxon>Actinomycetes</taxon>
        <taxon>Micrococcales</taxon>
        <taxon>Microbacteriaceae</taxon>
        <taxon>Microbacterium</taxon>
    </lineage>
</organism>
<dbReference type="PATRIC" id="fig|84292.3.peg.231"/>
<keyword evidence="3" id="KW-1185">Reference proteome</keyword>
<evidence type="ECO:0000256" key="1">
    <source>
        <dbReference type="SAM" id="MobiDB-lite"/>
    </source>
</evidence>
<reference evidence="2" key="1">
    <citation type="submission" date="2015-04" db="EMBL/GenBank/DDBJ databases">
        <title>Complete genome sequence of Microbacterium chocolatum SIT 101, a bacterium enantioselectively hydrolyzing mesomeric diesters.</title>
        <authorList>
            <person name="Li X."/>
            <person name="Xu Y."/>
        </authorList>
    </citation>
    <scope>NUCLEOTIDE SEQUENCE [LARGE SCALE GENOMIC DNA]</scope>
    <source>
        <strain evidence="2">SIT 101</strain>
    </source>
</reference>
<dbReference type="KEGG" id="mcw:A8L33_05185"/>
<dbReference type="AlphaFoldDB" id="A0A0M8MGK8"/>
<sequence>MSIMSETSTDRFDGIGSYAASPPRMPDAHVERVADDVFAVTIADDAIGFIEVAGRIYVASVGPRRDRALECAQTHSLDSAARAIAAIHGATVADAATSQARRVSRALYRPLPC</sequence>
<proteinExistence type="predicted"/>
<accession>A0A0M8MGK8</accession>
<name>A0A0M8MGK8_9MICO</name>
<protein>
    <submittedName>
        <fullName evidence="2">Uncharacterized protein</fullName>
    </submittedName>
</protein>
<evidence type="ECO:0000313" key="2">
    <source>
        <dbReference type="EMBL" id="KOS12046.1"/>
    </source>
</evidence>